<proteinExistence type="predicted"/>
<dbReference type="Proteomes" id="UP001150238">
    <property type="component" value="Unassembled WGS sequence"/>
</dbReference>
<gene>
    <name evidence="1" type="ORF">C8J55DRAFT_554697</name>
</gene>
<protein>
    <submittedName>
        <fullName evidence="1">Uncharacterized protein</fullName>
    </submittedName>
</protein>
<evidence type="ECO:0000313" key="2">
    <source>
        <dbReference type="Proteomes" id="UP001150238"/>
    </source>
</evidence>
<evidence type="ECO:0000313" key="1">
    <source>
        <dbReference type="EMBL" id="KAJ4495077.1"/>
    </source>
</evidence>
<name>A0A9W9B0K4_9AGAR</name>
<dbReference type="EMBL" id="JANVFS010000002">
    <property type="protein sequence ID" value="KAJ4495077.1"/>
    <property type="molecule type" value="Genomic_DNA"/>
</dbReference>
<comment type="caution">
    <text evidence="1">The sequence shown here is derived from an EMBL/GenBank/DDBJ whole genome shotgun (WGS) entry which is preliminary data.</text>
</comment>
<dbReference type="AlphaFoldDB" id="A0A9W9B0K4"/>
<sequence length="159" mass="17498">MASTLSQTRAVASTTFLPTSLSEAQELLAGIKSKSMLPLFFESPKYQRLLDGEYVPPVLSPQSSPDYDGSSPLSTFLYPRALVPFSFPQDSQFPLSVASGLDLFCSARMTIRSLQASVEAAVNSDEIYEAIEEAAPFLNYIHDFVEHTVVIEHFLLSIL</sequence>
<organism evidence="1 2">
    <name type="scientific">Lentinula lateritia</name>
    <dbReference type="NCBI Taxonomy" id="40482"/>
    <lineage>
        <taxon>Eukaryota</taxon>
        <taxon>Fungi</taxon>
        <taxon>Dikarya</taxon>
        <taxon>Basidiomycota</taxon>
        <taxon>Agaricomycotina</taxon>
        <taxon>Agaricomycetes</taxon>
        <taxon>Agaricomycetidae</taxon>
        <taxon>Agaricales</taxon>
        <taxon>Marasmiineae</taxon>
        <taxon>Omphalotaceae</taxon>
        <taxon>Lentinula</taxon>
    </lineage>
</organism>
<accession>A0A9W9B0K4</accession>
<reference evidence="1" key="1">
    <citation type="submission" date="2022-08" db="EMBL/GenBank/DDBJ databases">
        <authorList>
            <consortium name="DOE Joint Genome Institute"/>
            <person name="Min B."/>
            <person name="Riley R."/>
            <person name="Sierra-Patev S."/>
            <person name="Naranjo-Ortiz M."/>
            <person name="Looney B."/>
            <person name="Konkel Z."/>
            <person name="Slot J.C."/>
            <person name="Sakamoto Y."/>
            <person name="Steenwyk J.L."/>
            <person name="Rokas A."/>
            <person name="Carro J."/>
            <person name="Camarero S."/>
            <person name="Ferreira P."/>
            <person name="Molpeceres G."/>
            <person name="Ruiz-Duenas F.J."/>
            <person name="Serrano A."/>
            <person name="Henrissat B."/>
            <person name="Drula E."/>
            <person name="Hughes K.W."/>
            <person name="Mata J.L."/>
            <person name="Ishikawa N.K."/>
            <person name="Vargas-Isla R."/>
            <person name="Ushijima S."/>
            <person name="Smith C.A."/>
            <person name="Ahrendt S."/>
            <person name="Andreopoulos W."/>
            <person name="He G."/>
            <person name="Labutti K."/>
            <person name="Lipzen A."/>
            <person name="Ng V."/>
            <person name="Sandor L."/>
            <person name="Barry K."/>
            <person name="Martinez A.T."/>
            <person name="Xiao Y."/>
            <person name="Gibbons J.G."/>
            <person name="Terashima K."/>
            <person name="Hibbett D.S."/>
            <person name="Grigoriev I.V."/>
        </authorList>
    </citation>
    <scope>NUCLEOTIDE SEQUENCE</scope>
    <source>
        <strain evidence="1">Sp2 HRB7682 ss15</strain>
    </source>
</reference>
<reference evidence="1" key="2">
    <citation type="journal article" date="2023" name="Proc. Natl. Acad. Sci. U.S.A.">
        <title>A global phylogenomic analysis of the shiitake genus Lentinula.</title>
        <authorList>
            <person name="Sierra-Patev S."/>
            <person name="Min B."/>
            <person name="Naranjo-Ortiz M."/>
            <person name="Looney B."/>
            <person name="Konkel Z."/>
            <person name="Slot J.C."/>
            <person name="Sakamoto Y."/>
            <person name="Steenwyk J.L."/>
            <person name="Rokas A."/>
            <person name="Carro J."/>
            <person name="Camarero S."/>
            <person name="Ferreira P."/>
            <person name="Molpeceres G."/>
            <person name="Ruiz-Duenas F.J."/>
            <person name="Serrano A."/>
            <person name="Henrissat B."/>
            <person name="Drula E."/>
            <person name="Hughes K.W."/>
            <person name="Mata J.L."/>
            <person name="Ishikawa N.K."/>
            <person name="Vargas-Isla R."/>
            <person name="Ushijima S."/>
            <person name="Smith C.A."/>
            <person name="Donoghue J."/>
            <person name="Ahrendt S."/>
            <person name="Andreopoulos W."/>
            <person name="He G."/>
            <person name="LaButti K."/>
            <person name="Lipzen A."/>
            <person name="Ng V."/>
            <person name="Riley R."/>
            <person name="Sandor L."/>
            <person name="Barry K."/>
            <person name="Martinez A.T."/>
            <person name="Xiao Y."/>
            <person name="Gibbons J.G."/>
            <person name="Terashima K."/>
            <person name="Grigoriev I.V."/>
            <person name="Hibbett D."/>
        </authorList>
    </citation>
    <scope>NUCLEOTIDE SEQUENCE</scope>
    <source>
        <strain evidence="1">Sp2 HRB7682 ss15</strain>
    </source>
</reference>